<evidence type="ECO:0000313" key="1">
    <source>
        <dbReference type="EMBL" id="MFC3966181.1"/>
    </source>
</evidence>
<gene>
    <name evidence="1" type="ORF">ACFO0B_29695</name>
</gene>
<dbReference type="EMBL" id="JBHSAX010000033">
    <property type="protein sequence ID" value="MFC3966181.1"/>
    <property type="molecule type" value="Genomic_DNA"/>
</dbReference>
<reference evidence="2" key="1">
    <citation type="journal article" date="2019" name="Int. J. Syst. Evol. Microbiol.">
        <title>The Global Catalogue of Microorganisms (GCM) 10K type strain sequencing project: providing services to taxonomists for standard genome sequencing and annotation.</title>
        <authorList>
            <consortium name="The Broad Institute Genomics Platform"/>
            <consortium name="The Broad Institute Genome Sequencing Center for Infectious Disease"/>
            <person name="Wu L."/>
            <person name="Ma J."/>
        </authorList>
    </citation>
    <scope>NUCLEOTIDE SEQUENCE [LARGE SCALE GENOMIC DNA]</scope>
    <source>
        <strain evidence="2">CGMCC 4.7330</strain>
    </source>
</reference>
<keyword evidence="2" id="KW-1185">Reference proteome</keyword>
<dbReference type="RefSeq" id="WP_378616675.1">
    <property type="nucleotide sequence ID" value="NZ_JBHSAX010000033.1"/>
</dbReference>
<evidence type="ECO:0000313" key="2">
    <source>
        <dbReference type="Proteomes" id="UP001595696"/>
    </source>
</evidence>
<dbReference type="Proteomes" id="UP001595696">
    <property type="component" value="Unassembled WGS sequence"/>
</dbReference>
<proteinExistence type="predicted"/>
<name>A0ABV8E184_9NOCA</name>
<protein>
    <submittedName>
        <fullName evidence="1">Uncharacterized protein</fullName>
    </submittedName>
</protein>
<comment type="caution">
    <text evidence="1">The sequence shown here is derived from an EMBL/GenBank/DDBJ whole genome shotgun (WGS) entry which is preliminary data.</text>
</comment>
<accession>A0ABV8E184</accession>
<organism evidence="1 2">
    <name type="scientific">Nocardia jiangsuensis</name>
    <dbReference type="NCBI Taxonomy" id="1691563"/>
    <lineage>
        <taxon>Bacteria</taxon>
        <taxon>Bacillati</taxon>
        <taxon>Actinomycetota</taxon>
        <taxon>Actinomycetes</taxon>
        <taxon>Mycobacteriales</taxon>
        <taxon>Nocardiaceae</taxon>
        <taxon>Nocardia</taxon>
    </lineage>
</organism>
<sequence>MAMGLDEREFAKVLTSLIGREVTAGLVSSWEASVTPPGDVVVAVSSISPNSAERLGLRSHKFISVSVDHESLQQLVPRDAKAPATVALGDHCTLHAWPFGAVILHLVEDVDFPDIASMAYWRYETYPENLEWAAREVGRLLGAAATPSYVLSFYWVHSPIWSGRILESALKIICSPRVLLESGDESGHAERDLLAEGFDHADMRPFGVQGVSSGYASWSGVVYHAFDEDRALTEDQIIAIELDVQSIWSYCAYIADAIEHGREPRIEPGYGTTFIRACRSRLLTPRPQESDAHRSMRDAIVQSSGLPLHLANAADTLKDIGAK</sequence>